<dbReference type="InterPro" id="IPR008802">
    <property type="entry name" value="REF"/>
</dbReference>
<accession>A0A8K0IYN5</accession>
<dbReference type="PANTHER" id="PTHR33732:SF3">
    <property type="entry name" value="OS07G0671800 PROTEIN"/>
    <property type="match status" value="1"/>
</dbReference>
<evidence type="ECO:0000313" key="2">
    <source>
        <dbReference type="EMBL" id="KAG1371249.1"/>
    </source>
</evidence>
<dbReference type="AlphaFoldDB" id="A0A8K0IYN5"/>
<dbReference type="Pfam" id="PF05755">
    <property type="entry name" value="REF"/>
    <property type="match status" value="1"/>
</dbReference>
<name>A0A8K0IYN5_COCNU</name>
<dbReference type="OrthoDB" id="1905464at2759"/>
<sequence length="267" mass="29478">MAESIHQSDEIRVWLDFLEEIELWIALEVGQVRMVGFVMQRQEGGGPRLKYLDFVHVAAIQAVVCLASLYDFAKENSGPLKPGVQTVEGTVKTVIGPVYDKFHDVPLELLKFVDRKVGDSVRELERHVPSCVMSASAQAYTAAQKAPEVARSVAGEVHRSGMVAMAAGKVRAVCRRYEPAASELYKKYEPVAEKYAVAAWRSLNRLPLFPQVVQIVIPRAAYWSEKYNRVVGCAAERGYAVAQWMPLVPTERIAKVFGIGSAAAAAE</sequence>
<reference evidence="2" key="2">
    <citation type="submission" date="2019-07" db="EMBL/GenBank/DDBJ databases">
        <authorList>
            <person name="Yang Y."/>
            <person name="Bocs S."/>
            <person name="Baudouin L."/>
        </authorList>
    </citation>
    <scope>NUCLEOTIDE SEQUENCE</scope>
    <source>
        <tissue evidence="2">Spear leaf of Hainan Tall coconut</tissue>
    </source>
</reference>
<gene>
    <name evidence="2" type="ORF">COCNU_16G003430</name>
</gene>
<evidence type="ECO:0000256" key="1">
    <source>
        <dbReference type="ARBA" id="ARBA00009737"/>
    </source>
</evidence>
<comment type="caution">
    <text evidence="2">The sequence shown here is derived from an EMBL/GenBank/DDBJ whole genome shotgun (WGS) entry which is preliminary data.</text>
</comment>
<keyword evidence="3" id="KW-1185">Reference proteome</keyword>
<proteinExistence type="inferred from homology"/>
<dbReference type="PANTHER" id="PTHR33732">
    <property type="entry name" value="REF/SRPP-LIKE PROTEIN OS05G0151300/LOC_OS05G05940"/>
    <property type="match status" value="1"/>
</dbReference>
<comment type="similarity">
    <text evidence="1">Belongs to the REF/SRPP family.</text>
</comment>
<protein>
    <submittedName>
        <fullName evidence="2">Stress-related protein</fullName>
    </submittedName>
</protein>
<organism evidence="2 3">
    <name type="scientific">Cocos nucifera</name>
    <name type="common">Coconut palm</name>
    <dbReference type="NCBI Taxonomy" id="13894"/>
    <lineage>
        <taxon>Eukaryota</taxon>
        <taxon>Viridiplantae</taxon>
        <taxon>Streptophyta</taxon>
        <taxon>Embryophyta</taxon>
        <taxon>Tracheophyta</taxon>
        <taxon>Spermatophyta</taxon>
        <taxon>Magnoliopsida</taxon>
        <taxon>Liliopsida</taxon>
        <taxon>Arecaceae</taxon>
        <taxon>Arecoideae</taxon>
        <taxon>Cocoseae</taxon>
        <taxon>Attaleinae</taxon>
        <taxon>Cocos</taxon>
    </lineage>
</organism>
<reference evidence="2" key="1">
    <citation type="journal article" date="2017" name="Gigascience">
        <title>The genome draft of coconut (Cocos nucifera).</title>
        <authorList>
            <person name="Xiao Y."/>
            <person name="Xu P."/>
            <person name="Fan H."/>
            <person name="Baudouin L."/>
            <person name="Xia W."/>
            <person name="Bocs S."/>
            <person name="Xu J."/>
            <person name="Li Q."/>
            <person name="Guo A."/>
            <person name="Zhou L."/>
            <person name="Li J."/>
            <person name="Wu Y."/>
            <person name="Ma Z."/>
            <person name="Armero A."/>
            <person name="Issali A.E."/>
            <person name="Liu N."/>
            <person name="Peng M."/>
            <person name="Yang Y."/>
        </authorList>
    </citation>
    <scope>NUCLEOTIDE SEQUENCE</scope>
    <source>
        <tissue evidence="2">Spear leaf of Hainan Tall coconut</tissue>
    </source>
</reference>
<dbReference type="Proteomes" id="UP000797356">
    <property type="component" value="Chromosome 16"/>
</dbReference>
<evidence type="ECO:0000313" key="3">
    <source>
        <dbReference type="Proteomes" id="UP000797356"/>
    </source>
</evidence>
<dbReference type="EMBL" id="CM017887">
    <property type="protein sequence ID" value="KAG1371249.1"/>
    <property type="molecule type" value="Genomic_DNA"/>
</dbReference>